<keyword evidence="2" id="KW-1185">Reference proteome</keyword>
<dbReference type="Proteomes" id="UP001141806">
    <property type="component" value="Unassembled WGS sequence"/>
</dbReference>
<dbReference type="EMBL" id="JAMYWD010000001">
    <property type="protein sequence ID" value="KAJ4982128.1"/>
    <property type="molecule type" value="Genomic_DNA"/>
</dbReference>
<comment type="caution">
    <text evidence="1">The sequence shown here is derived from an EMBL/GenBank/DDBJ whole genome shotgun (WGS) entry which is preliminary data.</text>
</comment>
<proteinExistence type="predicted"/>
<evidence type="ECO:0000313" key="1">
    <source>
        <dbReference type="EMBL" id="KAJ4982128.1"/>
    </source>
</evidence>
<reference evidence="1" key="1">
    <citation type="journal article" date="2023" name="Plant J.">
        <title>The genome of the king protea, Protea cynaroides.</title>
        <authorList>
            <person name="Chang J."/>
            <person name="Duong T.A."/>
            <person name="Schoeman C."/>
            <person name="Ma X."/>
            <person name="Roodt D."/>
            <person name="Barker N."/>
            <person name="Li Z."/>
            <person name="Van de Peer Y."/>
            <person name="Mizrachi E."/>
        </authorList>
    </citation>
    <scope>NUCLEOTIDE SEQUENCE</scope>
    <source>
        <tissue evidence="1">Young leaves</tissue>
    </source>
</reference>
<dbReference type="OrthoDB" id="1937665at2759"/>
<accession>A0A9Q0L400</accession>
<sequence length="181" mass="20441">MASVPSFKPLSDVSSPSSTFCKIDGFSKAQMGLKKNHRHHFISWNLKRTIGESTIQRIERRLDVDLNLRLGLPLEMEGSENPLENGGFSACSTVGGPDGKKLVDDFAVTKENKDIKAVEEETRKFLEISNLLATKREERGHLTCWMFDLYESFDDISPVVRSKHGKNQVLPSRYKNCVLEP</sequence>
<gene>
    <name evidence="1" type="ORF">NE237_032965</name>
</gene>
<evidence type="ECO:0000313" key="2">
    <source>
        <dbReference type="Proteomes" id="UP001141806"/>
    </source>
</evidence>
<name>A0A9Q0L400_9MAGN</name>
<protein>
    <submittedName>
        <fullName evidence="1">Uncharacterized protein</fullName>
    </submittedName>
</protein>
<organism evidence="1 2">
    <name type="scientific">Protea cynaroides</name>
    <dbReference type="NCBI Taxonomy" id="273540"/>
    <lineage>
        <taxon>Eukaryota</taxon>
        <taxon>Viridiplantae</taxon>
        <taxon>Streptophyta</taxon>
        <taxon>Embryophyta</taxon>
        <taxon>Tracheophyta</taxon>
        <taxon>Spermatophyta</taxon>
        <taxon>Magnoliopsida</taxon>
        <taxon>Proteales</taxon>
        <taxon>Proteaceae</taxon>
        <taxon>Protea</taxon>
    </lineage>
</organism>
<dbReference type="AlphaFoldDB" id="A0A9Q0L400"/>